<protein>
    <submittedName>
        <fullName evidence="1">Uncharacterized protein</fullName>
    </submittedName>
</protein>
<dbReference type="InterPro" id="IPR008421">
    <property type="entry name" value="Borrelia_lipoprotein_PFam54/60"/>
</dbReference>
<dbReference type="Gene3D" id="1.10.3160.10">
    <property type="entry name" value="Bbcrasp-1"/>
    <property type="match status" value="1"/>
</dbReference>
<keyword evidence="2" id="KW-1185">Reference proteome</keyword>
<accession>A0A5J6WBR0</accession>
<reference evidence="1 2" key="1">
    <citation type="journal article" date="2020" name="Int. J. Syst. Evol. Microbiol.">
        <title>Borrelia maritima sp. nov., a novel species of the Borrelia burgdorferi sensu lato complex, occupying a basal position to North American species.</title>
        <authorList>
            <person name="Margos G."/>
            <person name="Fedorova N."/>
            <person name="Becker N.S."/>
            <person name="Kleinjan J.E."/>
            <person name="Marosevic D."/>
            <person name="Krebs S."/>
            <person name="Hui L."/>
            <person name="Fingerle V."/>
            <person name="Lane R.S."/>
        </authorList>
    </citation>
    <scope>NUCLEOTIDE SEQUENCE [LARGE SCALE GENOMIC DNA]</scope>
    <source>
        <strain evidence="1 2">CA690</strain>
    </source>
</reference>
<evidence type="ECO:0000313" key="1">
    <source>
        <dbReference type="EMBL" id="QFI15020.1"/>
    </source>
</evidence>
<dbReference type="KEGG" id="bmat:DB723_04620"/>
<organism evidence="1 2">
    <name type="scientific">Borrelia maritima</name>
    <dbReference type="NCBI Taxonomy" id="2761123"/>
    <lineage>
        <taxon>Bacteria</taxon>
        <taxon>Pseudomonadati</taxon>
        <taxon>Spirochaetota</taxon>
        <taxon>Spirochaetia</taxon>
        <taxon>Spirochaetales</taxon>
        <taxon>Borreliaceae</taxon>
        <taxon>Borrelia</taxon>
    </lineage>
</organism>
<evidence type="ECO:0000313" key="2">
    <source>
        <dbReference type="Proteomes" id="UP000326393"/>
    </source>
</evidence>
<dbReference type="Pfam" id="PF05714">
    <property type="entry name" value="PFam54_60"/>
    <property type="match status" value="1"/>
</dbReference>
<dbReference type="EMBL" id="CP044537">
    <property type="protein sequence ID" value="QFI15020.1"/>
    <property type="molecule type" value="Genomic_DNA"/>
</dbReference>
<gene>
    <name evidence="1" type="ORF">DB723_04620</name>
</gene>
<name>A0A5J6WBR0_9SPIR</name>
<proteinExistence type="predicted"/>
<dbReference type="Proteomes" id="UP000326393">
    <property type="component" value="Plasmid lp28-4"/>
</dbReference>
<geneLocation type="plasmid" evidence="1 2">
    <name>lp28-4</name>
</geneLocation>
<sequence>MGVIFEDVIFCLHSKKENPKALMIPNLKKIKNLFEQFLYAKQIASKIPYQLLLDYQNN</sequence>
<dbReference type="AlphaFoldDB" id="A0A5J6WBR0"/>
<keyword evidence="1" id="KW-0614">Plasmid</keyword>